<dbReference type="Pfam" id="PF00977">
    <property type="entry name" value="His_biosynth"/>
    <property type="match status" value="1"/>
</dbReference>
<protein>
    <recommendedName>
        <fullName evidence="8">HisA/hisF family protein</fullName>
    </recommendedName>
</protein>
<dbReference type="PANTHER" id="PTHR43090">
    <property type="entry name" value="1-(5-PHOSPHORIBOSYL)-5-[(5-PHOSPHORIBOSYLAMINO)METHYLIDENEAMINO] IMIDAZOLE-4-CARBOXAMIDE ISOMERASE"/>
    <property type="match status" value="1"/>
</dbReference>
<dbReference type="GO" id="GO:0000162">
    <property type="term" value="P:L-tryptophan biosynthetic process"/>
    <property type="evidence" value="ECO:0007669"/>
    <property type="project" value="TreeGrafter"/>
</dbReference>
<accession>A0A1C3ENF5</accession>
<keyword evidence="2 5" id="KW-0028">Amino-acid biosynthesis</keyword>
<dbReference type="STRING" id="1841610.A6X21_03575"/>
<sequence length="292" mass="32680">MEIPAEKTRHPHCDSRPADASVVVPVIDIRNGWAVHAIAGNRAHYQPWTNFFHQPLTPQQLAEVFTRVWQPHWLYVADLDGIIDSQTQTSNWPRLSGDGPRILIDAGFREIDAVLAAMELGYDVILGTESLPSMEWVRKLLARVEDPQRLWISLDFRHGQWQASDELQQLGLVNCIRQLSTWSLTHWIVLDLADVGQSTGGSTAEQIRRLQETLENTSNDWEDPAESRQSWLAQSCQHGTQAVPTKRTPTILAGGGMRTAKDVRQLQRQGVSGVLVATALMTGAMTPDQFAH</sequence>
<comment type="pathway">
    <text evidence="4">Amino-acid biosynthesis.</text>
</comment>
<dbReference type="Proteomes" id="UP000094828">
    <property type="component" value="Unassembled WGS sequence"/>
</dbReference>
<dbReference type="RefSeq" id="WP_068846228.1">
    <property type="nucleotide sequence ID" value="NZ_LYDR01000039.1"/>
</dbReference>
<evidence type="ECO:0000313" key="6">
    <source>
        <dbReference type="EMBL" id="ODA34755.1"/>
    </source>
</evidence>
<evidence type="ECO:0000256" key="4">
    <source>
        <dbReference type="ARBA" id="ARBA00029440"/>
    </source>
</evidence>
<evidence type="ECO:0000256" key="2">
    <source>
        <dbReference type="ARBA" id="ARBA00022605"/>
    </source>
</evidence>
<dbReference type="EMBL" id="LYDR01000039">
    <property type="protein sequence ID" value="ODA34755.1"/>
    <property type="molecule type" value="Genomic_DNA"/>
</dbReference>
<evidence type="ECO:0000256" key="1">
    <source>
        <dbReference type="ARBA" id="ARBA00009667"/>
    </source>
</evidence>
<keyword evidence="7" id="KW-1185">Reference proteome</keyword>
<evidence type="ECO:0008006" key="8">
    <source>
        <dbReference type="Google" id="ProtNLM"/>
    </source>
</evidence>
<dbReference type="Gene3D" id="3.20.20.70">
    <property type="entry name" value="Aldolase class I"/>
    <property type="match status" value="2"/>
</dbReference>
<comment type="similarity">
    <text evidence="1 5">Belongs to the HisA/HisF family.</text>
</comment>
<proteinExistence type="inferred from homology"/>
<evidence type="ECO:0000313" key="7">
    <source>
        <dbReference type="Proteomes" id="UP000094828"/>
    </source>
</evidence>
<dbReference type="GO" id="GO:0003949">
    <property type="term" value="F:1-(5-phosphoribosyl)-5-[(5-phosphoribosylamino)methylideneamino]imidazole-4-carboxamide isomerase activity"/>
    <property type="evidence" value="ECO:0007669"/>
    <property type="project" value="InterPro"/>
</dbReference>
<dbReference type="OrthoDB" id="1796087at2"/>
<comment type="caution">
    <text evidence="6">The sequence shown here is derived from an EMBL/GenBank/DDBJ whole genome shotgun (WGS) entry which is preliminary data.</text>
</comment>
<evidence type="ECO:0000256" key="5">
    <source>
        <dbReference type="RuleBase" id="RU003657"/>
    </source>
</evidence>
<keyword evidence="3 5" id="KW-0368">Histidine biosynthesis</keyword>
<dbReference type="InterPro" id="IPR044524">
    <property type="entry name" value="Isoase_HisA-like"/>
</dbReference>
<gene>
    <name evidence="6" type="ORF">A6X21_03575</name>
</gene>
<dbReference type="InterPro" id="IPR011060">
    <property type="entry name" value="RibuloseP-bd_barrel"/>
</dbReference>
<dbReference type="InterPro" id="IPR013785">
    <property type="entry name" value="Aldolase_TIM"/>
</dbReference>
<evidence type="ECO:0000256" key="3">
    <source>
        <dbReference type="ARBA" id="ARBA00023102"/>
    </source>
</evidence>
<dbReference type="GO" id="GO:0000105">
    <property type="term" value="P:L-histidine biosynthetic process"/>
    <property type="evidence" value="ECO:0007669"/>
    <property type="project" value="UniProtKB-KW"/>
</dbReference>
<dbReference type="AlphaFoldDB" id="A0A1C3ENF5"/>
<dbReference type="PANTHER" id="PTHR43090:SF2">
    <property type="entry name" value="1-(5-PHOSPHORIBOSYL)-5-[(5-PHOSPHORIBOSYLAMINO)METHYLIDENEAMINO] IMIDAZOLE-4-CARBOXAMIDE ISOMERASE"/>
    <property type="match status" value="1"/>
</dbReference>
<dbReference type="GO" id="GO:0005737">
    <property type="term" value="C:cytoplasm"/>
    <property type="evidence" value="ECO:0007669"/>
    <property type="project" value="TreeGrafter"/>
</dbReference>
<reference evidence="6 7" key="1">
    <citation type="submission" date="2016-05" db="EMBL/GenBank/DDBJ databases">
        <title>Genomic and physiological characterization of Planctopirus sp. isolated from fresh water lake.</title>
        <authorList>
            <person name="Subhash Y."/>
            <person name="Ramana C."/>
        </authorList>
    </citation>
    <scope>NUCLEOTIDE SEQUENCE [LARGE SCALE GENOMIC DNA]</scope>
    <source>
        <strain evidence="6 7">JC280</strain>
    </source>
</reference>
<name>A0A1C3ENF5_9PLAN</name>
<dbReference type="SUPFAM" id="SSF51366">
    <property type="entry name" value="Ribulose-phoshate binding barrel"/>
    <property type="match status" value="1"/>
</dbReference>
<organism evidence="6 7">
    <name type="scientific">Planctopirus hydrillae</name>
    <dbReference type="NCBI Taxonomy" id="1841610"/>
    <lineage>
        <taxon>Bacteria</taxon>
        <taxon>Pseudomonadati</taxon>
        <taxon>Planctomycetota</taxon>
        <taxon>Planctomycetia</taxon>
        <taxon>Planctomycetales</taxon>
        <taxon>Planctomycetaceae</taxon>
        <taxon>Planctopirus</taxon>
    </lineage>
</organism>
<dbReference type="InterPro" id="IPR006062">
    <property type="entry name" value="His_biosynth"/>
</dbReference>